<keyword evidence="1" id="KW-0812">Transmembrane</keyword>
<organism evidence="2 3">
    <name type="scientific">Portunus trituberculatus</name>
    <name type="common">Swimming crab</name>
    <name type="synonym">Neptunus trituberculatus</name>
    <dbReference type="NCBI Taxonomy" id="210409"/>
    <lineage>
        <taxon>Eukaryota</taxon>
        <taxon>Metazoa</taxon>
        <taxon>Ecdysozoa</taxon>
        <taxon>Arthropoda</taxon>
        <taxon>Crustacea</taxon>
        <taxon>Multicrustacea</taxon>
        <taxon>Malacostraca</taxon>
        <taxon>Eumalacostraca</taxon>
        <taxon>Eucarida</taxon>
        <taxon>Decapoda</taxon>
        <taxon>Pleocyemata</taxon>
        <taxon>Brachyura</taxon>
        <taxon>Eubrachyura</taxon>
        <taxon>Portunoidea</taxon>
        <taxon>Portunidae</taxon>
        <taxon>Portuninae</taxon>
        <taxon>Portunus</taxon>
    </lineage>
</organism>
<comment type="caution">
    <text evidence="2">The sequence shown here is derived from an EMBL/GenBank/DDBJ whole genome shotgun (WGS) entry which is preliminary data.</text>
</comment>
<accession>A0A5B7GGR8</accession>
<evidence type="ECO:0000256" key="1">
    <source>
        <dbReference type="SAM" id="Phobius"/>
    </source>
</evidence>
<sequence>MEETESHYQAVIGELSSGDEWLVWEEMWHRCTMLESQATNGLVGLLMISVATLLEYAILIFS</sequence>
<dbReference type="EMBL" id="VSRR010014173">
    <property type="protein sequence ID" value="MPC56699.1"/>
    <property type="molecule type" value="Genomic_DNA"/>
</dbReference>
<proteinExistence type="predicted"/>
<dbReference type="Proteomes" id="UP000324222">
    <property type="component" value="Unassembled WGS sequence"/>
</dbReference>
<evidence type="ECO:0000313" key="3">
    <source>
        <dbReference type="Proteomes" id="UP000324222"/>
    </source>
</evidence>
<keyword evidence="3" id="KW-1185">Reference proteome</keyword>
<keyword evidence="1" id="KW-1133">Transmembrane helix</keyword>
<reference evidence="2 3" key="1">
    <citation type="submission" date="2019-05" db="EMBL/GenBank/DDBJ databases">
        <title>Another draft genome of Portunus trituberculatus and its Hox gene families provides insights of decapod evolution.</title>
        <authorList>
            <person name="Jeong J.-H."/>
            <person name="Song I."/>
            <person name="Kim S."/>
            <person name="Choi T."/>
            <person name="Kim D."/>
            <person name="Ryu S."/>
            <person name="Kim W."/>
        </authorList>
    </citation>
    <scope>NUCLEOTIDE SEQUENCE [LARGE SCALE GENOMIC DNA]</scope>
    <source>
        <tissue evidence="2">Muscle</tissue>
    </source>
</reference>
<name>A0A5B7GGR8_PORTR</name>
<keyword evidence="1" id="KW-0472">Membrane</keyword>
<evidence type="ECO:0000313" key="2">
    <source>
        <dbReference type="EMBL" id="MPC56699.1"/>
    </source>
</evidence>
<feature type="transmembrane region" description="Helical" evidence="1">
    <location>
        <begin position="42"/>
        <end position="61"/>
    </location>
</feature>
<protein>
    <submittedName>
        <fullName evidence="2">Uncharacterized protein</fullName>
    </submittedName>
</protein>
<gene>
    <name evidence="2" type="ORF">E2C01_050664</name>
</gene>
<dbReference type="AlphaFoldDB" id="A0A5B7GGR8"/>